<dbReference type="Pfam" id="PF02579">
    <property type="entry name" value="Nitro_FeMo-Co"/>
    <property type="match status" value="1"/>
</dbReference>
<dbReference type="AlphaFoldDB" id="A0A2N8T6G5"/>
<evidence type="ECO:0000259" key="4">
    <source>
        <dbReference type="Pfam" id="PF16844"/>
    </source>
</evidence>
<dbReference type="RefSeq" id="WP_102894046.1">
    <property type="nucleotide sequence ID" value="NZ_JAMOHU010000019.1"/>
</dbReference>
<dbReference type="InterPro" id="IPR051840">
    <property type="entry name" value="NifX/NifY_domain"/>
</dbReference>
<dbReference type="PANTHER" id="PTHR33937">
    <property type="entry name" value="IRON-MOLYBDENUM PROTEIN-RELATED-RELATED"/>
    <property type="match status" value="1"/>
</dbReference>
<evidence type="ECO:0000313" key="6">
    <source>
        <dbReference type="Proteomes" id="UP000236023"/>
    </source>
</evidence>
<protein>
    <submittedName>
        <fullName evidence="5">Dinitrogenase iron-molybdenum cofactor biosynthesis protein</fullName>
    </submittedName>
</protein>
<evidence type="ECO:0000256" key="2">
    <source>
        <dbReference type="ARBA" id="ARBA00023231"/>
    </source>
</evidence>
<dbReference type="SUPFAM" id="SSF53146">
    <property type="entry name" value="Nitrogenase accessory factor-like"/>
    <property type="match status" value="1"/>
</dbReference>
<sequence>MNSQPPSMNRETALRIALAARALPEVGVGRLLEILHQRIEGELDQESLQRVTVTDLKTAFASADGEEDGEDIGIGLPALKEAVRILWGEGVGEDLPQAVALDVVPEGSIRVAVASNNGERLDGHFGSCLRFLVYQVGVDSLALVDVRSALDTEFAEDRNGARAELIGDCQVLYVVSIGGPAAAKVVKSGIYPIKKAGGEARQILADLQGVMAGNPPPWLAKLLGVRAEQRVRFERSDDEAAWA</sequence>
<evidence type="ECO:0000256" key="1">
    <source>
        <dbReference type="ARBA" id="ARBA00010285"/>
    </source>
</evidence>
<dbReference type="PROSITE" id="PS00012">
    <property type="entry name" value="PHOSPHOPANTETHEINE"/>
    <property type="match status" value="1"/>
</dbReference>
<dbReference type="EMBL" id="POUT01000003">
    <property type="protein sequence ID" value="PNG10295.1"/>
    <property type="molecule type" value="Genomic_DNA"/>
</dbReference>
<proteinExistence type="inferred from homology"/>
<name>A0A2N8T6G5_STUST</name>
<evidence type="ECO:0000259" key="3">
    <source>
        <dbReference type="Pfam" id="PF02579"/>
    </source>
</evidence>
<comment type="similarity">
    <text evidence="1">Belongs to the NifX/NifY family.</text>
</comment>
<keyword evidence="2" id="KW-0535">Nitrogen fixation</keyword>
<dbReference type="InterPro" id="IPR031763">
    <property type="entry name" value="NafY_N"/>
</dbReference>
<dbReference type="CDD" id="cd00853">
    <property type="entry name" value="NifX"/>
    <property type="match status" value="1"/>
</dbReference>
<feature type="domain" description="Dinitrogenase iron-molybdenum cofactor biosynthesis" evidence="3">
    <location>
        <begin position="118"/>
        <end position="208"/>
    </location>
</feature>
<feature type="domain" description="Dinitrogenase iron-molybdenum cofactor N-terminal" evidence="4">
    <location>
        <begin position="8"/>
        <end position="95"/>
    </location>
</feature>
<dbReference type="Proteomes" id="UP000236023">
    <property type="component" value="Unassembled WGS sequence"/>
</dbReference>
<dbReference type="Gene3D" id="3.30.420.130">
    <property type="entry name" value="Dinitrogenase iron-molybdenum cofactor biosynthesis domain"/>
    <property type="match status" value="1"/>
</dbReference>
<dbReference type="Pfam" id="PF16844">
    <property type="entry name" value="DIMCO_N"/>
    <property type="match status" value="1"/>
</dbReference>
<organism evidence="5 6">
    <name type="scientific">Stutzerimonas stutzeri</name>
    <name type="common">Pseudomonas stutzeri</name>
    <dbReference type="NCBI Taxonomy" id="316"/>
    <lineage>
        <taxon>Bacteria</taxon>
        <taxon>Pseudomonadati</taxon>
        <taxon>Pseudomonadota</taxon>
        <taxon>Gammaproteobacteria</taxon>
        <taxon>Pseudomonadales</taxon>
        <taxon>Pseudomonadaceae</taxon>
        <taxon>Stutzerimonas</taxon>
    </lineage>
</organism>
<accession>A0A2N8T6G5</accession>
<dbReference type="InterPro" id="IPR003731">
    <property type="entry name" value="Di-Nase_FeMo-co_biosynth"/>
</dbReference>
<evidence type="ECO:0000313" key="5">
    <source>
        <dbReference type="EMBL" id="PNG10295.1"/>
    </source>
</evidence>
<dbReference type="InterPro" id="IPR038127">
    <property type="entry name" value="NafY_N_sf"/>
</dbReference>
<dbReference type="InterPro" id="IPR034169">
    <property type="entry name" value="NifX-like"/>
</dbReference>
<comment type="caution">
    <text evidence="5">The sequence shown here is derived from an EMBL/GenBank/DDBJ whole genome shotgun (WGS) entry which is preliminary data.</text>
</comment>
<reference evidence="5 6" key="1">
    <citation type="submission" date="2018-01" db="EMBL/GenBank/DDBJ databases">
        <title>Denitrification phenotypes of diverse strains of Pseudomonas stutzeri.</title>
        <authorList>
            <person name="Milligan D.A."/>
            <person name="Bergaust L."/>
            <person name="Bakken L.R."/>
            <person name="Frostegard A."/>
        </authorList>
    </citation>
    <scope>NUCLEOTIDE SEQUENCE [LARGE SCALE GENOMIC DNA]</scope>
    <source>
        <strain evidence="5 6">24a75</strain>
    </source>
</reference>
<dbReference type="Gene3D" id="1.10.150.590">
    <property type="entry name" value="Dinitrogenase iron-molybdenum cofactor, N-terminal"/>
    <property type="match status" value="1"/>
</dbReference>
<dbReference type="PANTHER" id="PTHR33937:SF1">
    <property type="entry name" value="IRON-MOLIBDENUM COFACTOR PROCESSING PROTEIN"/>
    <property type="match status" value="1"/>
</dbReference>
<gene>
    <name evidence="5" type="ORF">CXK94_08935</name>
</gene>
<dbReference type="InterPro" id="IPR036105">
    <property type="entry name" value="DiNase_FeMo-co_biosyn_sf"/>
</dbReference>
<dbReference type="InterPro" id="IPR006162">
    <property type="entry name" value="Ppantetheine_attach_site"/>
</dbReference>